<dbReference type="PANTHER" id="PTHR35317:SF27">
    <property type="entry name" value="RETROVIRUS-RELATED POL POLYPROTEIN FROM TRANSPOSON TNT 1-94"/>
    <property type="match status" value="1"/>
</dbReference>
<accession>A0A699SFG5</accession>
<gene>
    <name evidence="1" type="ORF">Tci_868344</name>
</gene>
<dbReference type="Pfam" id="PF14223">
    <property type="entry name" value="Retrotran_gag_2"/>
    <property type="match status" value="1"/>
</dbReference>
<evidence type="ECO:0000313" key="1">
    <source>
        <dbReference type="EMBL" id="GFC96374.1"/>
    </source>
</evidence>
<organism evidence="1">
    <name type="scientific">Tanacetum cinerariifolium</name>
    <name type="common">Dalmatian daisy</name>
    <name type="synonym">Chrysanthemum cinerariifolium</name>
    <dbReference type="NCBI Taxonomy" id="118510"/>
    <lineage>
        <taxon>Eukaryota</taxon>
        <taxon>Viridiplantae</taxon>
        <taxon>Streptophyta</taxon>
        <taxon>Embryophyta</taxon>
        <taxon>Tracheophyta</taxon>
        <taxon>Spermatophyta</taxon>
        <taxon>Magnoliopsida</taxon>
        <taxon>eudicotyledons</taxon>
        <taxon>Gunneridae</taxon>
        <taxon>Pentapetalae</taxon>
        <taxon>asterids</taxon>
        <taxon>campanulids</taxon>
        <taxon>Asterales</taxon>
        <taxon>Asteraceae</taxon>
        <taxon>Asteroideae</taxon>
        <taxon>Anthemideae</taxon>
        <taxon>Anthemidinae</taxon>
        <taxon>Tanacetum</taxon>
    </lineage>
</organism>
<proteinExistence type="predicted"/>
<sequence length="182" mass="21275">MENLLRSKEWWHLIDPGYVEPEAGTTETSAQKAAREQLKLKDLKVTNYLFQAIDKNILKTILQKDTSAQLWESMKKKYQGNQRVQRAQLQALRREFEILEMKEGETVTDYISRVMAIVNNMGNNGEILKETQIVEKILRTLTEKFNYIVVSIEESKDITTLTIDELQSSLIVHEQKFRKKVK</sequence>
<dbReference type="AlphaFoldDB" id="A0A699SFG5"/>
<protein>
    <submittedName>
        <fullName evidence="1">Retrovirus-related Pol polyprotein from transposon TNT 1-94</fullName>
    </submittedName>
</protein>
<dbReference type="PANTHER" id="PTHR35317">
    <property type="entry name" value="OS04G0629600 PROTEIN"/>
    <property type="match status" value="1"/>
</dbReference>
<reference evidence="1" key="1">
    <citation type="journal article" date="2019" name="Sci. Rep.">
        <title>Draft genome of Tanacetum cinerariifolium, the natural source of mosquito coil.</title>
        <authorList>
            <person name="Yamashiro T."/>
            <person name="Shiraishi A."/>
            <person name="Satake H."/>
            <person name="Nakayama K."/>
        </authorList>
    </citation>
    <scope>NUCLEOTIDE SEQUENCE</scope>
</reference>
<comment type="caution">
    <text evidence="1">The sequence shown here is derived from an EMBL/GenBank/DDBJ whole genome shotgun (WGS) entry which is preliminary data.</text>
</comment>
<name>A0A699SFG5_TANCI</name>
<dbReference type="EMBL" id="BKCJ011159787">
    <property type="protein sequence ID" value="GFC96374.1"/>
    <property type="molecule type" value="Genomic_DNA"/>
</dbReference>